<dbReference type="AlphaFoldDB" id="A0A3P7LWA1"/>
<gene>
    <name evidence="1" type="ORF">SVUK_LOCUS18366</name>
</gene>
<evidence type="ECO:0000313" key="1">
    <source>
        <dbReference type="EMBL" id="VDM83368.1"/>
    </source>
</evidence>
<organism evidence="1 2">
    <name type="scientific">Strongylus vulgaris</name>
    <name type="common">Blood worm</name>
    <dbReference type="NCBI Taxonomy" id="40348"/>
    <lineage>
        <taxon>Eukaryota</taxon>
        <taxon>Metazoa</taxon>
        <taxon>Ecdysozoa</taxon>
        <taxon>Nematoda</taxon>
        <taxon>Chromadorea</taxon>
        <taxon>Rhabditida</taxon>
        <taxon>Rhabditina</taxon>
        <taxon>Rhabditomorpha</taxon>
        <taxon>Strongyloidea</taxon>
        <taxon>Strongylidae</taxon>
        <taxon>Strongylus</taxon>
    </lineage>
</organism>
<proteinExistence type="predicted"/>
<keyword evidence="2" id="KW-1185">Reference proteome</keyword>
<reference evidence="1 2" key="1">
    <citation type="submission" date="2018-11" db="EMBL/GenBank/DDBJ databases">
        <authorList>
            <consortium name="Pathogen Informatics"/>
        </authorList>
    </citation>
    <scope>NUCLEOTIDE SEQUENCE [LARGE SCALE GENOMIC DNA]</scope>
</reference>
<dbReference type="Proteomes" id="UP000270094">
    <property type="component" value="Unassembled WGS sequence"/>
</dbReference>
<dbReference type="EMBL" id="UYYB01122684">
    <property type="protein sequence ID" value="VDM83368.1"/>
    <property type="molecule type" value="Genomic_DNA"/>
</dbReference>
<name>A0A3P7LWA1_STRVU</name>
<evidence type="ECO:0000313" key="2">
    <source>
        <dbReference type="Proteomes" id="UP000270094"/>
    </source>
</evidence>
<protein>
    <submittedName>
        <fullName evidence="1">Uncharacterized protein</fullName>
    </submittedName>
</protein>
<sequence length="68" mass="7479">MAVFNRRAQVASAHDVVLNYGGDVGEVQTHGSVQLRVQLVHLYNEHVSPPCRWPSSTSSCAKDPFQNS</sequence>
<accession>A0A3P7LWA1</accession>